<dbReference type="OrthoDB" id="1301880at2759"/>
<gene>
    <name evidence="1" type="ORF">H5410_055869</name>
</gene>
<dbReference type="AlphaFoldDB" id="A0A9J5WKF7"/>
<evidence type="ECO:0000313" key="2">
    <source>
        <dbReference type="Proteomes" id="UP000824120"/>
    </source>
</evidence>
<evidence type="ECO:0000313" key="1">
    <source>
        <dbReference type="EMBL" id="KAG5575735.1"/>
    </source>
</evidence>
<name>A0A9J5WKF7_SOLCO</name>
<organism evidence="1 2">
    <name type="scientific">Solanum commersonii</name>
    <name type="common">Commerson's wild potato</name>
    <name type="synonym">Commerson's nightshade</name>
    <dbReference type="NCBI Taxonomy" id="4109"/>
    <lineage>
        <taxon>Eukaryota</taxon>
        <taxon>Viridiplantae</taxon>
        <taxon>Streptophyta</taxon>
        <taxon>Embryophyta</taxon>
        <taxon>Tracheophyta</taxon>
        <taxon>Spermatophyta</taxon>
        <taxon>Magnoliopsida</taxon>
        <taxon>eudicotyledons</taxon>
        <taxon>Gunneridae</taxon>
        <taxon>Pentapetalae</taxon>
        <taxon>asterids</taxon>
        <taxon>lamiids</taxon>
        <taxon>Solanales</taxon>
        <taxon>Solanaceae</taxon>
        <taxon>Solanoideae</taxon>
        <taxon>Solaneae</taxon>
        <taxon>Solanum</taxon>
    </lineage>
</organism>
<sequence>MPLGAKNKSKNIWNAVVEKCEKKLMNGKSQYSSLGGRECLQKVKTQSEGRRGRKEIPLGEMGCRHVVINNKKRRGEMDIKNLKVRNQSLLLKWLLRVASVEQGFWKEPLDY</sequence>
<dbReference type="Proteomes" id="UP000824120">
    <property type="component" value="Chromosome 11"/>
</dbReference>
<proteinExistence type="predicted"/>
<accession>A0A9J5WKF7</accession>
<dbReference type="EMBL" id="JACXVP010000011">
    <property type="protein sequence ID" value="KAG5575735.1"/>
    <property type="molecule type" value="Genomic_DNA"/>
</dbReference>
<reference evidence="1 2" key="1">
    <citation type="submission" date="2020-09" db="EMBL/GenBank/DDBJ databases">
        <title>De no assembly of potato wild relative species, Solanum commersonii.</title>
        <authorList>
            <person name="Cho K."/>
        </authorList>
    </citation>
    <scope>NUCLEOTIDE SEQUENCE [LARGE SCALE GENOMIC DNA]</scope>
    <source>
        <strain evidence="1">LZ3.2</strain>
        <tissue evidence="1">Leaf</tissue>
    </source>
</reference>
<comment type="caution">
    <text evidence="1">The sequence shown here is derived from an EMBL/GenBank/DDBJ whole genome shotgun (WGS) entry which is preliminary data.</text>
</comment>
<protein>
    <submittedName>
        <fullName evidence="1">Uncharacterized protein</fullName>
    </submittedName>
</protein>
<keyword evidence="2" id="KW-1185">Reference proteome</keyword>